<comment type="caution">
    <text evidence="1">The sequence shown here is derived from an EMBL/GenBank/DDBJ whole genome shotgun (WGS) entry which is preliminary data.</text>
</comment>
<dbReference type="PATRIC" id="fig|1229493.5.peg.4227"/>
<name>A0A0C1W2I2_9VIBR</name>
<evidence type="ECO:0000313" key="1">
    <source>
        <dbReference type="EMBL" id="KIF50642.1"/>
    </source>
</evidence>
<proteinExistence type="predicted"/>
<accession>A0A0C1W2I2</accession>
<reference evidence="1 2" key="1">
    <citation type="submission" date="2014-07" db="EMBL/GenBank/DDBJ databases">
        <title>Unique and conserved regions in Vibrio harveyi and related species in comparison with the shrimp pathogen Vibrio harveyi CAIM 1792.</title>
        <authorList>
            <person name="Espinoza-Valles I."/>
            <person name="Vora G."/>
            <person name="Leekitcharoenphon P."/>
            <person name="Ussery D."/>
            <person name="Hoj L."/>
            <person name="Gomez-Gil B."/>
        </authorList>
    </citation>
    <scope>NUCLEOTIDE SEQUENCE [LARGE SCALE GENOMIC DNA]</scope>
    <source>
        <strain evidence="2">CAIM 1854 / LMG 25443</strain>
    </source>
</reference>
<organism evidence="1 2">
    <name type="scientific">Vibrio owensii CAIM 1854 = LMG 25443</name>
    <dbReference type="NCBI Taxonomy" id="1229493"/>
    <lineage>
        <taxon>Bacteria</taxon>
        <taxon>Pseudomonadati</taxon>
        <taxon>Pseudomonadota</taxon>
        <taxon>Gammaproteobacteria</taxon>
        <taxon>Vibrionales</taxon>
        <taxon>Vibrionaceae</taxon>
        <taxon>Vibrio</taxon>
    </lineage>
</organism>
<dbReference type="Proteomes" id="UP000031586">
    <property type="component" value="Unassembled WGS sequence"/>
</dbReference>
<dbReference type="AlphaFoldDB" id="A0A0C1W2I2"/>
<sequence length="67" mass="7508">MDLVAHPVGATLKQQIGNDLFITQTIGKNNKFRTVYLSIRLKYKKSPLICSLSMGIGMVCFKQTFSI</sequence>
<gene>
    <name evidence="1" type="ORF">H735_24110</name>
</gene>
<dbReference type="EMBL" id="JPRD01000049">
    <property type="protein sequence ID" value="KIF50642.1"/>
    <property type="molecule type" value="Genomic_DNA"/>
</dbReference>
<protein>
    <submittedName>
        <fullName evidence="1">Uncharacterized protein</fullName>
    </submittedName>
</protein>
<evidence type="ECO:0000313" key="2">
    <source>
        <dbReference type="Proteomes" id="UP000031586"/>
    </source>
</evidence>